<protein>
    <recommendedName>
        <fullName evidence="4">Sulfotransferase</fullName>
    </recommendedName>
</protein>
<evidence type="ECO:0000313" key="3">
    <source>
        <dbReference type="EMBL" id="CAD9817054.1"/>
    </source>
</evidence>
<keyword evidence="2" id="KW-1133">Transmembrane helix</keyword>
<evidence type="ECO:0008006" key="4">
    <source>
        <dbReference type="Google" id="ProtNLM"/>
    </source>
</evidence>
<feature type="region of interest" description="Disordered" evidence="1">
    <location>
        <begin position="405"/>
        <end position="433"/>
    </location>
</feature>
<evidence type="ECO:0000256" key="1">
    <source>
        <dbReference type="SAM" id="MobiDB-lite"/>
    </source>
</evidence>
<keyword evidence="2" id="KW-0812">Transmembrane</keyword>
<organism evidence="3">
    <name type="scientific">Attheya septentrionalis</name>
    <dbReference type="NCBI Taxonomy" id="420275"/>
    <lineage>
        <taxon>Eukaryota</taxon>
        <taxon>Sar</taxon>
        <taxon>Stramenopiles</taxon>
        <taxon>Ochrophyta</taxon>
        <taxon>Bacillariophyta</taxon>
        <taxon>Coscinodiscophyceae</taxon>
        <taxon>Chaetocerotophycidae</taxon>
        <taxon>Chaetocerotales</taxon>
        <taxon>Attheyaceae</taxon>
        <taxon>Attheya</taxon>
    </lineage>
</organism>
<feature type="transmembrane region" description="Helical" evidence="2">
    <location>
        <begin position="23"/>
        <end position="43"/>
    </location>
</feature>
<gene>
    <name evidence="3" type="ORF">ASEP1449_LOCUS8886</name>
</gene>
<sequence length="460" mass="51184">MAGRRSVKENNGKGARRTLSRKIGTVIGSFSILIGALHFMGWGSSRRRGSLIRKAAHDAAAHNAMRKEVPHRSRLDDDDDEDPDNDKLTKQTELILSGALNLVEINLSSEFRSSTKGTYQGVTGGFCQLNFAAHKNDPSKYPMFRDLVAASPDCQKSHVTLDLKYIAELAREFDAEMTELGTKVPHAMEPTGFVFHESRCGSTLVANSLIGMDPKHHRVYSESAPPLQALTACGEDYQSCDVEIAADLFRDVVYLMGRTNDAEESNLFFKIQSAGSKNIATFQTAFPHTPWIFVYREPVQVMMSQLRVARIEQANCVRSRRSPPKRIKSLVQKIIREHASDLDYEDYCAAHLAVICESAVKALQTSANGLAVNYNTLPDILATTVLPKHFHVNVGDVEKRNIETVSQQYSKGRDNKKTEWKDDSEKKDAGASEEIKTASATFLQSSYDLLEELRQSHGIS</sequence>
<accession>A0A7S2XNG6</accession>
<name>A0A7S2XNG6_9STRA</name>
<proteinExistence type="predicted"/>
<feature type="region of interest" description="Disordered" evidence="1">
    <location>
        <begin position="60"/>
        <end position="87"/>
    </location>
</feature>
<feature type="compositionally biased region" description="Basic and acidic residues" evidence="1">
    <location>
        <begin position="411"/>
        <end position="433"/>
    </location>
</feature>
<evidence type="ECO:0000256" key="2">
    <source>
        <dbReference type="SAM" id="Phobius"/>
    </source>
</evidence>
<keyword evidence="2" id="KW-0472">Membrane</keyword>
<feature type="compositionally biased region" description="Basic and acidic residues" evidence="1">
    <location>
        <begin position="60"/>
        <end position="75"/>
    </location>
</feature>
<dbReference type="AlphaFoldDB" id="A0A7S2XNG6"/>
<reference evidence="3" key="1">
    <citation type="submission" date="2021-01" db="EMBL/GenBank/DDBJ databases">
        <authorList>
            <person name="Corre E."/>
            <person name="Pelletier E."/>
            <person name="Niang G."/>
            <person name="Scheremetjew M."/>
            <person name="Finn R."/>
            <person name="Kale V."/>
            <person name="Holt S."/>
            <person name="Cochrane G."/>
            <person name="Meng A."/>
            <person name="Brown T."/>
            <person name="Cohen L."/>
        </authorList>
    </citation>
    <scope>NUCLEOTIDE SEQUENCE</scope>
    <source>
        <strain evidence="3">CCMP2084</strain>
    </source>
</reference>
<dbReference type="EMBL" id="HBHQ01013368">
    <property type="protein sequence ID" value="CAD9817054.1"/>
    <property type="molecule type" value="Transcribed_RNA"/>
</dbReference>